<feature type="region of interest" description="Disordered" evidence="1">
    <location>
        <begin position="155"/>
        <end position="177"/>
    </location>
</feature>
<feature type="compositionally biased region" description="Low complexity" evidence="1">
    <location>
        <begin position="155"/>
        <end position="166"/>
    </location>
</feature>
<reference evidence="2 3" key="1">
    <citation type="journal article" date="2019" name="Int. J. Syst. Evol. Microbiol.">
        <title>The Global Catalogue of Microorganisms (GCM) 10K type strain sequencing project: providing services to taxonomists for standard genome sequencing and annotation.</title>
        <authorList>
            <consortium name="The Broad Institute Genomics Platform"/>
            <consortium name="The Broad Institute Genome Sequencing Center for Infectious Disease"/>
            <person name="Wu L."/>
            <person name="Ma J."/>
        </authorList>
    </citation>
    <scope>NUCLEOTIDE SEQUENCE [LARGE SCALE GENOMIC DNA]</scope>
    <source>
        <strain evidence="2 3">CGMCC 1.12285</strain>
    </source>
</reference>
<comment type="caution">
    <text evidence="2">The sequence shown here is derived from an EMBL/GenBank/DDBJ whole genome shotgun (WGS) entry which is preliminary data.</text>
</comment>
<gene>
    <name evidence="2" type="ORF">ACFR9S_04305</name>
</gene>
<accession>A0ABD6B4K5</accession>
<dbReference type="InterPro" id="IPR009482">
    <property type="entry name" value="DUF1102"/>
</dbReference>
<sequence length="177" mass="18268">MKRRIFIAGVGSFTAASTAAVGTGAFTSVSADRAVSVSVAEDSSAFLTLKQHVGGRPNQVFSSYEDGKLVLDFDETDVGGEGVNQDAVTEFANVFKLENHGTQAVNVWFEHDLPGVTFYRFDPDSNSLDGPSNAKIGLAAGAHMKIGVEVDTTASGAGDAGSLSGTVTIHASAEPPT</sequence>
<evidence type="ECO:0000313" key="3">
    <source>
        <dbReference type="Proteomes" id="UP001597111"/>
    </source>
</evidence>
<organism evidence="2 3">
    <name type="scientific">Halolamina salina</name>
    <dbReference type="NCBI Taxonomy" id="1220023"/>
    <lineage>
        <taxon>Archaea</taxon>
        <taxon>Methanobacteriati</taxon>
        <taxon>Methanobacteriota</taxon>
        <taxon>Stenosarchaea group</taxon>
        <taxon>Halobacteria</taxon>
        <taxon>Halobacteriales</taxon>
        <taxon>Haloferacaceae</taxon>
    </lineage>
</organism>
<dbReference type="RefSeq" id="WP_379731128.1">
    <property type="nucleotide sequence ID" value="NZ_JBHSWZ010000055.1"/>
</dbReference>
<keyword evidence="3" id="KW-1185">Reference proteome</keyword>
<evidence type="ECO:0000256" key="1">
    <source>
        <dbReference type="SAM" id="MobiDB-lite"/>
    </source>
</evidence>
<dbReference type="Proteomes" id="UP001597111">
    <property type="component" value="Unassembled WGS sequence"/>
</dbReference>
<dbReference type="AlphaFoldDB" id="A0ABD6B4K5"/>
<name>A0ABD6B4K5_9EURY</name>
<protein>
    <submittedName>
        <fullName evidence="2">DUF1102 domain-containing protein</fullName>
    </submittedName>
</protein>
<dbReference type="Pfam" id="PF06510">
    <property type="entry name" value="DUF1102"/>
    <property type="match status" value="1"/>
</dbReference>
<evidence type="ECO:0000313" key="2">
    <source>
        <dbReference type="EMBL" id="MFD1525525.1"/>
    </source>
</evidence>
<dbReference type="EMBL" id="JBHUDH010000034">
    <property type="protein sequence ID" value="MFD1525525.1"/>
    <property type="molecule type" value="Genomic_DNA"/>
</dbReference>
<proteinExistence type="predicted"/>